<name>A0A193QML3_SODGM</name>
<gene>
    <name evidence="2" type="ORF">SGGMMB4_04983</name>
</gene>
<protein>
    <recommendedName>
        <fullName evidence="4">Lipoprotein</fullName>
    </recommendedName>
</protein>
<dbReference type="AlphaFoldDB" id="A0A193QML3"/>
<keyword evidence="1" id="KW-0732">Signal</keyword>
<evidence type="ECO:0000256" key="1">
    <source>
        <dbReference type="SAM" id="SignalP"/>
    </source>
</evidence>
<evidence type="ECO:0000313" key="2">
    <source>
        <dbReference type="EMBL" id="CRL46397.1"/>
    </source>
</evidence>
<sequence length="93" mass="9921">MRQLFMFLGIVFLNAALSGCLWPPPGGGGWGGGGGPHWRTTTLTCPARAFSFPAAGGSLKFGLTKGRSRQTPLPTCRFAIYCALSSRDKTKTR</sequence>
<reference evidence="2 3" key="1">
    <citation type="submission" date="2015-05" db="EMBL/GenBank/DDBJ databases">
        <authorList>
            <person name="Goodhead I."/>
        </authorList>
    </citation>
    <scope>NUCLEOTIDE SEQUENCE [LARGE SCALE GENOMIC DNA]</scope>
    <source>
        <strain evidence="3">morsitans</strain>
    </source>
</reference>
<accession>A0A193QML3</accession>
<dbReference type="Proteomes" id="UP000245838">
    <property type="component" value="Chromosome sggmmb4_Chromosome"/>
</dbReference>
<dbReference type="BioCyc" id="SGLO343509:SGP1_RS19205-MONOMER"/>
<organism evidence="2 3">
    <name type="scientific">Sodalis glossinidius (strain morsitans)</name>
    <dbReference type="NCBI Taxonomy" id="343509"/>
    <lineage>
        <taxon>Bacteria</taxon>
        <taxon>Pseudomonadati</taxon>
        <taxon>Pseudomonadota</taxon>
        <taxon>Gammaproteobacteria</taxon>
        <taxon>Enterobacterales</taxon>
        <taxon>Bruguierivoracaceae</taxon>
        <taxon>Sodalis</taxon>
    </lineage>
</organism>
<feature type="signal peptide" evidence="1">
    <location>
        <begin position="1"/>
        <end position="18"/>
    </location>
</feature>
<proteinExistence type="predicted"/>
<evidence type="ECO:0008006" key="4">
    <source>
        <dbReference type="Google" id="ProtNLM"/>
    </source>
</evidence>
<dbReference type="EMBL" id="LN854557">
    <property type="protein sequence ID" value="CRL46397.1"/>
    <property type="molecule type" value="Genomic_DNA"/>
</dbReference>
<feature type="chain" id="PRO_5008261614" description="Lipoprotein" evidence="1">
    <location>
        <begin position="19"/>
        <end position="93"/>
    </location>
</feature>
<evidence type="ECO:0000313" key="3">
    <source>
        <dbReference type="Proteomes" id="UP000245838"/>
    </source>
</evidence>
<dbReference type="PROSITE" id="PS51257">
    <property type="entry name" value="PROKAR_LIPOPROTEIN"/>
    <property type="match status" value="1"/>
</dbReference>